<comment type="caution">
    <text evidence="1">The sequence shown here is derived from an EMBL/GenBank/DDBJ whole genome shotgun (WGS) entry which is preliminary data.</text>
</comment>
<name>A0A2V5KQ47_9BACL</name>
<dbReference type="Gene3D" id="2.60.120.260">
    <property type="entry name" value="Galactose-binding domain-like"/>
    <property type="match status" value="2"/>
</dbReference>
<evidence type="ECO:0000313" key="2">
    <source>
        <dbReference type="Proteomes" id="UP000247476"/>
    </source>
</evidence>
<dbReference type="PANTHER" id="PTHR43649:SF27">
    <property type="entry name" value="EXTRACELLULAR SOLUTE-BINDING PROTEIN FAMILY 1"/>
    <property type="match status" value="1"/>
</dbReference>
<dbReference type="PANTHER" id="PTHR43649">
    <property type="entry name" value="ARABINOSE-BINDING PROTEIN-RELATED"/>
    <property type="match status" value="1"/>
</dbReference>
<evidence type="ECO:0000313" key="1">
    <source>
        <dbReference type="EMBL" id="PYI53367.1"/>
    </source>
</evidence>
<dbReference type="Pfam" id="PF13416">
    <property type="entry name" value="SBP_bac_8"/>
    <property type="match status" value="1"/>
</dbReference>
<dbReference type="EMBL" id="QJVJ01000007">
    <property type="protein sequence ID" value="PYI53367.1"/>
    <property type="molecule type" value="Genomic_DNA"/>
</dbReference>
<dbReference type="AlphaFoldDB" id="A0A2V5KQ47"/>
<sequence length="1013" mass="114422">MRALFPAGHGRKDRGPVNGRRLRTAALALLSVVFVALAAGSSAPASGARSAATGAAGMEERYGEAFLYDGGGPDTYAAKLNGWRKQGYKDVPPGVSVGIEAADYTAASPDAALSVSALEGESRALKWESGGGYAEYRFRVPESGLYRLSVTYFPLAGKDRDSRADIIRTLTIDGALPFEEARLVTMKRLWKDDPYPPLRDEYGNEIRPKQEQLREWIEWDVSDYMNEYPEPHRFYLEKGEHVMRLEGVQEEVAFARFVFRSPEPIPSYADVKEAYEREAKGQNPFLAEIQAERMERKSDPVVQIAMSAESSVRPEALDTIVYNMMGGWKWGRRGAWAEWTFEVPADGYYTIAPVYEQQFVRGRNVFRTVSVDGKVPYRELLEVPFRYGDWQGGPLADGEGDAMLFKLSQGKHTLRMRVNVSPHRPALDAVESAIVRLRGIGDDVRAATGVANDSLIDKGMNWRLDESIPDLGDRLNGVADDLRRTRDYLTELHGDKLESGYSFTSLIRDLETFKADPNKLVNSLQRFGSVQEQLSAMVSGLTEQPLHLDRIYVATPQQKLPPFKATWWGSVKSSLSRFVLTFTGNFAAQGRNDKDAIDVWVQRGRDYVNLIQEMVDQEFTPQTGIKVNVNLMPNPQMLILGNAAGIQPDVALGLAEGTPIDFAMRNALVNLNRFPDYAQVSKRFLPGALMPFHYDGGDWALPEVQSFNMMFYRKDVLKKLNVSVPQTWDDVYALLPTLQQNRMNFYLPPEDLLPFLYQRGGGYYSPDGLRSGLDKPEAFEAFRQLTDFFVVYGLDRQANFYQHFRYGTMPIGIADLNTYLLLTVAAPELTGQWAIAPIPGTPDGKGRIARWAGGALQSGVIFRSSDRQDDAWQFLKWWTSDTVQTQFGVDLETINGLEYRWNTANMNAFRRQMWPKEDLDRILEQLRWYKDVPRVPGEYFTDRQYKFAWNRTVVDGDSSRDALETAAFEINKELLRKQREFGFVDGTGRTVRTLDVPDVSEPWDGRTGGDDNR</sequence>
<keyword evidence="2" id="KW-1185">Reference proteome</keyword>
<dbReference type="Gene3D" id="3.40.190.10">
    <property type="entry name" value="Periplasmic binding protein-like II"/>
    <property type="match status" value="1"/>
</dbReference>
<reference evidence="1 2" key="1">
    <citation type="submission" date="2018-05" db="EMBL/GenBank/DDBJ databases">
        <title>Paenibacillus flagellatus sp. nov., isolated from selenium mineral soil.</title>
        <authorList>
            <person name="Dai X."/>
        </authorList>
    </citation>
    <scope>NUCLEOTIDE SEQUENCE [LARGE SCALE GENOMIC DNA]</scope>
    <source>
        <strain evidence="1 2">DXL2</strain>
    </source>
</reference>
<dbReference type="InterPro" id="IPR050490">
    <property type="entry name" value="Bact_solute-bd_prot1"/>
</dbReference>
<protein>
    <submittedName>
        <fullName evidence="1">ABC transporter substrate-binding protein</fullName>
    </submittedName>
</protein>
<dbReference type="Proteomes" id="UP000247476">
    <property type="component" value="Unassembled WGS sequence"/>
</dbReference>
<gene>
    <name evidence="1" type="ORF">DLM86_16410</name>
</gene>
<dbReference type="InterPro" id="IPR006059">
    <property type="entry name" value="SBP"/>
</dbReference>
<dbReference type="SUPFAM" id="SSF53850">
    <property type="entry name" value="Periplasmic binding protein-like II"/>
    <property type="match status" value="1"/>
</dbReference>
<accession>A0A2V5KQ47</accession>
<organism evidence="1 2">
    <name type="scientific">Paenibacillus flagellatus</name>
    <dbReference type="NCBI Taxonomy" id="2211139"/>
    <lineage>
        <taxon>Bacteria</taxon>
        <taxon>Bacillati</taxon>
        <taxon>Bacillota</taxon>
        <taxon>Bacilli</taxon>
        <taxon>Bacillales</taxon>
        <taxon>Paenibacillaceae</taxon>
        <taxon>Paenibacillus</taxon>
    </lineage>
</organism>
<proteinExistence type="predicted"/>